<dbReference type="InterPro" id="IPR029056">
    <property type="entry name" value="Ribokinase-like"/>
</dbReference>
<name>A0A841R3T5_9FIRM</name>
<dbReference type="GO" id="GO:0005829">
    <property type="term" value="C:cytosol"/>
    <property type="evidence" value="ECO:0007669"/>
    <property type="project" value="TreeGrafter"/>
</dbReference>
<dbReference type="GO" id="GO:0005524">
    <property type="term" value="F:ATP binding"/>
    <property type="evidence" value="ECO:0007669"/>
    <property type="project" value="UniProtKB-KW"/>
</dbReference>
<keyword evidence="2 7" id="KW-0808">Transferase</keyword>
<keyword evidence="4 7" id="KW-0418">Kinase</keyword>
<evidence type="ECO:0000256" key="5">
    <source>
        <dbReference type="ARBA" id="ARBA00022840"/>
    </source>
</evidence>
<reference evidence="7 8" key="1">
    <citation type="submission" date="2020-08" db="EMBL/GenBank/DDBJ databases">
        <title>Genomic Encyclopedia of Type Strains, Phase IV (KMG-IV): sequencing the most valuable type-strain genomes for metagenomic binning, comparative biology and taxonomic classification.</title>
        <authorList>
            <person name="Goeker M."/>
        </authorList>
    </citation>
    <scope>NUCLEOTIDE SEQUENCE [LARGE SCALE GENOMIC DNA]</scope>
    <source>
        <strain evidence="7 8">DSM 21255</strain>
    </source>
</reference>
<dbReference type="GO" id="GO:0009443">
    <property type="term" value="P:pyridoxal 5'-phosphate salvage"/>
    <property type="evidence" value="ECO:0007669"/>
    <property type="project" value="InterPro"/>
</dbReference>
<evidence type="ECO:0000256" key="2">
    <source>
        <dbReference type="ARBA" id="ARBA00022679"/>
    </source>
</evidence>
<dbReference type="Gene3D" id="3.40.1190.20">
    <property type="match status" value="1"/>
</dbReference>
<dbReference type="RefSeq" id="WP_159822685.1">
    <property type="nucleotide sequence ID" value="NZ_CABWNB010000002.1"/>
</dbReference>
<proteinExistence type="predicted"/>
<dbReference type="GeneID" id="93486041"/>
<feature type="domain" description="Pyridoxamine kinase/Phosphomethylpyrimidine kinase" evidence="6">
    <location>
        <begin position="74"/>
        <end position="258"/>
    </location>
</feature>
<evidence type="ECO:0000256" key="4">
    <source>
        <dbReference type="ARBA" id="ARBA00022777"/>
    </source>
</evidence>
<comment type="caution">
    <text evidence="7">The sequence shown here is derived from an EMBL/GenBank/DDBJ whole genome shotgun (WGS) entry which is preliminary data.</text>
</comment>
<protein>
    <recommendedName>
        <fullName evidence="1">pyridoxal kinase</fullName>
        <ecNumber evidence="1">2.7.1.35</ecNumber>
    </recommendedName>
</protein>
<dbReference type="PANTHER" id="PTHR10534">
    <property type="entry name" value="PYRIDOXAL KINASE"/>
    <property type="match status" value="1"/>
</dbReference>
<dbReference type="Proteomes" id="UP000591941">
    <property type="component" value="Unassembled WGS sequence"/>
</dbReference>
<evidence type="ECO:0000256" key="3">
    <source>
        <dbReference type="ARBA" id="ARBA00022741"/>
    </source>
</evidence>
<dbReference type="GO" id="GO:0008478">
    <property type="term" value="F:pyridoxal kinase activity"/>
    <property type="evidence" value="ECO:0007669"/>
    <property type="project" value="UniProtKB-EC"/>
</dbReference>
<dbReference type="PANTHER" id="PTHR10534:SF2">
    <property type="entry name" value="PYRIDOXAL KINASE"/>
    <property type="match status" value="1"/>
</dbReference>
<accession>A0A841R3T5</accession>
<keyword evidence="5" id="KW-0067">ATP-binding</keyword>
<keyword evidence="3" id="KW-0547">Nucleotide-binding</keyword>
<gene>
    <name evidence="7" type="ORF">HNR45_000763</name>
</gene>
<evidence type="ECO:0000313" key="7">
    <source>
        <dbReference type="EMBL" id="MBB6477730.1"/>
    </source>
</evidence>
<dbReference type="InterPro" id="IPR004625">
    <property type="entry name" value="PyrdxlKinase"/>
</dbReference>
<evidence type="ECO:0000313" key="8">
    <source>
        <dbReference type="Proteomes" id="UP000591941"/>
    </source>
</evidence>
<dbReference type="AlphaFoldDB" id="A0A841R3T5"/>
<dbReference type="InterPro" id="IPR013749">
    <property type="entry name" value="PM/HMP-P_kinase-1"/>
</dbReference>
<dbReference type="OrthoDB" id="9800808at2"/>
<dbReference type="EMBL" id="JACHHI010000003">
    <property type="protein sequence ID" value="MBB6477730.1"/>
    <property type="molecule type" value="Genomic_DNA"/>
</dbReference>
<keyword evidence="8" id="KW-1185">Reference proteome</keyword>
<dbReference type="SUPFAM" id="SSF53613">
    <property type="entry name" value="Ribokinase-like"/>
    <property type="match status" value="1"/>
</dbReference>
<organism evidence="7 8">
    <name type="scientific">Negativicoccus succinicivorans</name>
    <dbReference type="NCBI Taxonomy" id="620903"/>
    <lineage>
        <taxon>Bacteria</taxon>
        <taxon>Bacillati</taxon>
        <taxon>Bacillota</taxon>
        <taxon>Negativicutes</taxon>
        <taxon>Veillonellales</taxon>
        <taxon>Veillonellaceae</taxon>
        <taxon>Negativicoccus</taxon>
    </lineage>
</organism>
<evidence type="ECO:0000256" key="1">
    <source>
        <dbReference type="ARBA" id="ARBA00012104"/>
    </source>
</evidence>
<sequence length="282" mass="30803">MTPWPVLLINDYIEHGTSNMNVLEPILRALGYPVSGLLTAVMSHSFEYGDYDYFPLTEHLRRTLPLWEKQGFTFAAVATGFIDSLGSLEQFALLRQALPKWRAQGSFILVDPVMGDNGALYPTLPRELVTEMRTLLPVADIITPNWTEAALLLGEDPACEQRVAPQWLKRLCALGARACVITGVGNLDANVGTAYYRSADGHTGAVDFARLAPNFSGSGDYFNAVLLAVLLRGESLAQAVKTSARFIEFALRETQAQKSNAGNGLVLRGALQATVKKWTADE</sequence>
<dbReference type="Pfam" id="PF08543">
    <property type="entry name" value="Phos_pyr_kin"/>
    <property type="match status" value="1"/>
</dbReference>
<evidence type="ECO:0000259" key="6">
    <source>
        <dbReference type="Pfam" id="PF08543"/>
    </source>
</evidence>
<dbReference type="EC" id="2.7.1.35" evidence="1"/>